<name>A0ABT7S5C2_9CELL</name>
<evidence type="ECO:0000256" key="7">
    <source>
        <dbReference type="ARBA" id="ARBA00023136"/>
    </source>
</evidence>
<gene>
    <name evidence="8" type="ORF">QRT05_05705</name>
</gene>
<evidence type="ECO:0000256" key="3">
    <source>
        <dbReference type="ARBA" id="ARBA00022692"/>
    </source>
</evidence>
<dbReference type="Gene3D" id="1.20.5.3310">
    <property type="match status" value="1"/>
</dbReference>
<keyword evidence="6" id="KW-0811">Translocation</keyword>
<keyword evidence="4" id="KW-0653">Protein transport</keyword>
<dbReference type="InterPro" id="IPR003369">
    <property type="entry name" value="TatA/B/E"/>
</dbReference>
<evidence type="ECO:0000256" key="4">
    <source>
        <dbReference type="ARBA" id="ARBA00022927"/>
    </source>
</evidence>
<evidence type="ECO:0000256" key="6">
    <source>
        <dbReference type="ARBA" id="ARBA00023010"/>
    </source>
</evidence>
<organism evidence="8 9">
    <name type="scientific">Cellulomonas edaphi</name>
    <dbReference type="NCBI Taxonomy" id="3053468"/>
    <lineage>
        <taxon>Bacteria</taxon>
        <taxon>Bacillati</taxon>
        <taxon>Actinomycetota</taxon>
        <taxon>Actinomycetes</taxon>
        <taxon>Micrococcales</taxon>
        <taxon>Cellulomonadaceae</taxon>
        <taxon>Cellulomonas</taxon>
    </lineage>
</organism>
<evidence type="ECO:0000256" key="2">
    <source>
        <dbReference type="ARBA" id="ARBA00022448"/>
    </source>
</evidence>
<dbReference type="Proteomes" id="UP001321453">
    <property type="component" value="Unassembled WGS sequence"/>
</dbReference>
<proteinExistence type="predicted"/>
<keyword evidence="5" id="KW-1133">Transmembrane helix</keyword>
<sequence length="112" mass="12182">MFDINGGELLVLLVVAAIVIGPQRLPGYAEQLGALVRKARVWMKDAKGRIDTEMGDDALDVDWTTLDPRRYDPRRIVRDALLEPDVRQVPAAAKATPLATVAGAAPFDDEAT</sequence>
<evidence type="ECO:0000256" key="1">
    <source>
        <dbReference type="ARBA" id="ARBA00004167"/>
    </source>
</evidence>
<protein>
    <submittedName>
        <fullName evidence="8">Twin-arginine translocase TatA/TatE family subunit</fullName>
    </submittedName>
</protein>
<dbReference type="EMBL" id="JAUCGR010000001">
    <property type="protein sequence ID" value="MDM7830820.1"/>
    <property type="molecule type" value="Genomic_DNA"/>
</dbReference>
<evidence type="ECO:0000313" key="9">
    <source>
        <dbReference type="Proteomes" id="UP001321453"/>
    </source>
</evidence>
<evidence type="ECO:0000256" key="5">
    <source>
        <dbReference type="ARBA" id="ARBA00022989"/>
    </source>
</evidence>
<keyword evidence="9" id="KW-1185">Reference proteome</keyword>
<dbReference type="PRINTS" id="PR01506">
    <property type="entry name" value="TATBPROTEIN"/>
</dbReference>
<accession>A0ABT7S5C2</accession>
<keyword evidence="2" id="KW-0813">Transport</keyword>
<comment type="subcellular location">
    <subcellularLocation>
        <location evidence="1">Membrane</location>
        <topology evidence="1">Single-pass membrane protein</topology>
    </subcellularLocation>
</comment>
<keyword evidence="3" id="KW-0812">Transmembrane</keyword>
<reference evidence="8 9" key="1">
    <citation type="submission" date="2023-06" db="EMBL/GenBank/DDBJ databases">
        <title>Cellulomonas sp. MW9 Whole genome sequence.</title>
        <authorList>
            <person name="Park S."/>
        </authorList>
    </citation>
    <scope>NUCLEOTIDE SEQUENCE [LARGE SCALE GENOMIC DNA]</scope>
    <source>
        <strain evidence="8 9">MW9</strain>
    </source>
</reference>
<comment type="caution">
    <text evidence="8">The sequence shown here is derived from an EMBL/GenBank/DDBJ whole genome shotgun (WGS) entry which is preliminary data.</text>
</comment>
<evidence type="ECO:0000313" key="8">
    <source>
        <dbReference type="EMBL" id="MDM7830820.1"/>
    </source>
</evidence>
<keyword evidence="7" id="KW-0472">Membrane</keyword>
<dbReference type="Pfam" id="PF02416">
    <property type="entry name" value="TatA_B_E"/>
    <property type="match status" value="1"/>
</dbReference>